<dbReference type="PANTHER" id="PTHR30580:SF1">
    <property type="entry name" value="COMF OPERON PROTEIN 1"/>
    <property type="match status" value="1"/>
</dbReference>
<sequence>MENKLYGREISQAEWNDEANLPIQAIKTPAIKKQDGKWQCQRCGTTAPAKFIQGPCICGENCFYCVVCLNMAKLKKCTQLYYLPEINAFEQLTASPLAWQGELSKEQVRASQKIIQTYLNKESRLIWAVAGSGKTEMMFQGIAHCLMEQGRVCIASPRIDVCLELAPRIQAAFPTIKIALLYGGSEEYTYTPLVIATTHQLLRFKQAFDLLIIDEVDSFPYHNDLALQFGAEKARKVGGALLYLTATPPGYMQKQIESGQLAATILPARYHGYPLPEIKTKWLGDWRKAIRKRVKKSLLIQTLASQLSRQRKCICFLPHIDLMLALEKWLQELYPTVRIMSVSAEDSERIAKIKAMRAGEVEFLLTTTILERGVTFIDIDVLVIGAEDSIFTESSLVQIAGRVGRHQNFPTGLVLFGHFGKTKAINNAIKQVKMMNQHAARAGLLNELSLM</sequence>
<dbReference type="GO" id="GO:0006270">
    <property type="term" value="P:DNA replication initiation"/>
    <property type="evidence" value="ECO:0007669"/>
    <property type="project" value="TreeGrafter"/>
</dbReference>
<dbReference type="InterPro" id="IPR014001">
    <property type="entry name" value="Helicase_ATP-bd"/>
</dbReference>
<organism evidence="6 7">
    <name type="scientific">Jeotgalibaca dankookensis</name>
    <dbReference type="NCBI Taxonomy" id="708126"/>
    <lineage>
        <taxon>Bacteria</taxon>
        <taxon>Bacillati</taxon>
        <taxon>Bacillota</taxon>
        <taxon>Bacilli</taxon>
        <taxon>Lactobacillales</taxon>
        <taxon>Carnobacteriaceae</taxon>
        <taxon>Jeotgalibaca</taxon>
    </lineage>
</organism>
<evidence type="ECO:0000259" key="5">
    <source>
        <dbReference type="PROSITE" id="PS51194"/>
    </source>
</evidence>
<dbReference type="STRING" id="708126.BW727_100007"/>
<dbReference type="RefSeq" id="WP_062468230.1">
    <property type="nucleotide sequence ID" value="NZ_BBYN01000006.1"/>
</dbReference>
<evidence type="ECO:0000256" key="2">
    <source>
        <dbReference type="ARBA" id="ARBA00022840"/>
    </source>
</evidence>
<dbReference type="PROSITE" id="PS51194">
    <property type="entry name" value="HELICASE_CTER"/>
    <property type="match status" value="1"/>
</dbReference>
<gene>
    <name evidence="6" type="primary">priA_1</name>
    <name evidence="6" type="ORF">BW727_100007</name>
</gene>
<dbReference type="KEGG" id="jda:BW727_100007"/>
<evidence type="ECO:0000259" key="4">
    <source>
        <dbReference type="PROSITE" id="PS51192"/>
    </source>
</evidence>
<feature type="domain" description="Helicase ATP-binding" evidence="4">
    <location>
        <begin position="115"/>
        <end position="266"/>
    </location>
</feature>
<dbReference type="GO" id="GO:0005524">
    <property type="term" value="F:ATP binding"/>
    <property type="evidence" value="ECO:0007669"/>
    <property type="project" value="UniProtKB-KW"/>
</dbReference>
<evidence type="ECO:0000256" key="3">
    <source>
        <dbReference type="ARBA" id="ARBA00023125"/>
    </source>
</evidence>
<reference evidence="6 7" key="1">
    <citation type="journal article" date="2014" name="Int. J. Syst. Evol. Microbiol.">
        <title>Jeotgalibaca dankookensis gen. nov., sp. nov., a member of the family Carnobacteriaceae, isolated from seujeot (Korean traditional food).</title>
        <authorList>
            <person name="Lee D.G."/>
            <person name="Trujillo M.E."/>
            <person name="Kang H."/>
            <person name="Ahn T.Y."/>
        </authorList>
    </citation>
    <scope>NUCLEOTIDE SEQUENCE [LARGE SCALE GENOMIC DNA]</scope>
    <source>
        <strain evidence="6 7">EX-07</strain>
    </source>
</reference>
<dbReference type="GO" id="GO:0003677">
    <property type="term" value="F:DNA binding"/>
    <property type="evidence" value="ECO:0007669"/>
    <property type="project" value="UniProtKB-KW"/>
</dbReference>
<evidence type="ECO:0000313" key="6">
    <source>
        <dbReference type="EMBL" id="AQS52417.1"/>
    </source>
</evidence>
<protein>
    <submittedName>
        <fullName evidence="6">Primosomal protein N</fullName>
        <ecNumber evidence="6">3.6.4.-</ecNumber>
    </submittedName>
</protein>
<dbReference type="Pfam" id="PF04851">
    <property type="entry name" value="ResIII"/>
    <property type="match status" value="1"/>
</dbReference>
<dbReference type="GO" id="GO:0006302">
    <property type="term" value="P:double-strand break repair"/>
    <property type="evidence" value="ECO:0007669"/>
    <property type="project" value="TreeGrafter"/>
</dbReference>
<keyword evidence="1" id="KW-0547">Nucleotide-binding</keyword>
<dbReference type="SUPFAM" id="SSF52540">
    <property type="entry name" value="P-loop containing nucleoside triphosphate hydrolases"/>
    <property type="match status" value="1"/>
</dbReference>
<keyword evidence="6" id="KW-0378">Hydrolase</keyword>
<dbReference type="PANTHER" id="PTHR30580">
    <property type="entry name" value="PRIMOSOMAL PROTEIN N"/>
    <property type="match status" value="1"/>
</dbReference>
<dbReference type="InterPro" id="IPR006935">
    <property type="entry name" value="Helicase/UvrB_N"/>
</dbReference>
<dbReference type="Proteomes" id="UP000188993">
    <property type="component" value="Chromosome"/>
</dbReference>
<feature type="domain" description="Helicase C-terminal" evidence="5">
    <location>
        <begin position="299"/>
        <end position="451"/>
    </location>
</feature>
<name>A0A1S6ILH5_9LACT</name>
<proteinExistence type="predicted"/>
<dbReference type="CDD" id="cd18785">
    <property type="entry name" value="SF2_C"/>
    <property type="match status" value="1"/>
</dbReference>
<dbReference type="PROSITE" id="PS51192">
    <property type="entry name" value="HELICASE_ATP_BIND_1"/>
    <property type="match status" value="1"/>
</dbReference>
<dbReference type="SMART" id="SM00490">
    <property type="entry name" value="HELICc"/>
    <property type="match status" value="1"/>
</dbReference>
<dbReference type="GO" id="GO:0006310">
    <property type="term" value="P:DNA recombination"/>
    <property type="evidence" value="ECO:0007669"/>
    <property type="project" value="TreeGrafter"/>
</dbReference>
<evidence type="ECO:0000313" key="7">
    <source>
        <dbReference type="Proteomes" id="UP000188993"/>
    </source>
</evidence>
<dbReference type="CDD" id="cd17925">
    <property type="entry name" value="DEXDc_ComFA"/>
    <property type="match status" value="1"/>
</dbReference>
<dbReference type="GO" id="GO:0043138">
    <property type="term" value="F:3'-5' DNA helicase activity"/>
    <property type="evidence" value="ECO:0007669"/>
    <property type="project" value="TreeGrafter"/>
</dbReference>
<dbReference type="OrthoDB" id="2077914at2"/>
<dbReference type="EC" id="3.6.4.-" evidence="6"/>
<dbReference type="Gene3D" id="3.40.50.300">
    <property type="entry name" value="P-loop containing nucleotide triphosphate hydrolases"/>
    <property type="match status" value="2"/>
</dbReference>
<dbReference type="AlphaFoldDB" id="A0A1S6ILH5"/>
<dbReference type="Pfam" id="PF00271">
    <property type="entry name" value="Helicase_C"/>
    <property type="match status" value="1"/>
</dbReference>
<dbReference type="SMART" id="SM00487">
    <property type="entry name" value="DEXDc"/>
    <property type="match status" value="1"/>
</dbReference>
<evidence type="ECO:0000256" key="1">
    <source>
        <dbReference type="ARBA" id="ARBA00022741"/>
    </source>
</evidence>
<dbReference type="InterPro" id="IPR001650">
    <property type="entry name" value="Helicase_C-like"/>
</dbReference>
<keyword evidence="2" id="KW-0067">ATP-binding</keyword>
<keyword evidence="7" id="KW-1185">Reference proteome</keyword>
<dbReference type="GO" id="GO:0016787">
    <property type="term" value="F:hydrolase activity"/>
    <property type="evidence" value="ECO:0007669"/>
    <property type="project" value="UniProtKB-KW"/>
</dbReference>
<dbReference type="InterPro" id="IPR027417">
    <property type="entry name" value="P-loop_NTPase"/>
</dbReference>
<accession>A0A1S6ILH5</accession>
<keyword evidence="3" id="KW-0238">DNA-binding</keyword>
<dbReference type="EMBL" id="CP019728">
    <property type="protein sequence ID" value="AQS52417.1"/>
    <property type="molecule type" value="Genomic_DNA"/>
</dbReference>